<feature type="transmembrane region" description="Helical" evidence="7">
    <location>
        <begin position="213"/>
        <end position="231"/>
    </location>
</feature>
<evidence type="ECO:0000256" key="6">
    <source>
        <dbReference type="RuleBase" id="RU003943"/>
    </source>
</evidence>
<feature type="transmembrane region" description="Helical" evidence="7">
    <location>
        <begin position="164"/>
        <end position="182"/>
    </location>
</feature>
<protein>
    <submittedName>
        <fullName evidence="8">Metal ABC transporter permease</fullName>
    </submittedName>
</protein>
<keyword evidence="5 7" id="KW-0472">Membrane</keyword>
<dbReference type="EMBL" id="JADKBR010000005">
    <property type="protein sequence ID" value="MBK8890028.1"/>
    <property type="molecule type" value="Genomic_DNA"/>
</dbReference>
<dbReference type="GO" id="GO:0010043">
    <property type="term" value="P:response to zinc ion"/>
    <property type="evidence" value="ECO:0007669"/>
    <property type="project" value="TreeGrafter"/>
</dbReference>
<keyword evidence="3 6" id="KW-0812">Transmembrane</keyword>
<dbReference type="Pfam" id="PF00950">
    <property type="entry name" value="ABC-3"/>
    <property type="match status" value="1"/>
</dbReference>
<evidence type="ECO:0000256" key="2">
    <source>
        <dbReference type="ARBA" id="ARBA00008034"/>
    </source>
</evidence>
<dbReference type="Proteomes" id="UP000808146">
    <property type="component" value="Unassembled WGS sequence"/>
</dbReference>
<reference evidence="8" key="1">
    <citation type="submission" date="2020-10" db="EMBL/GenBank/DDBJ databases">
        <title>Connecting structure to function with the recovery of over 1000 high-quality activated sludge metagenome-assembled genomes encoding full-length rRNA genes using long-read sequencing.</title>
        <authorList>
            <person name="Singleton C.M."/>
            <person name="Petriglieri F."/>
            <person name="Kristensen J.M."/>
            <person name="Kirkegaard R.H."/>
            <person name="Michaelsen T.Y."/>
            <person name="Andersen M.H."/>
            <person name="Karst S.M."/>
            <person name="Dueholm M.S."/>
            <person name="Nielsen P.H."/>
            <person name="Albertsen M."/>
        </authorList>
    </citation>
    <scope>NUCLEOTIDE SEQUENCE</scope>
    <source>
        <strain evidence="8">OdNE_18-Q3-R46-58_BAT3C.305</strain>
    </source>
</reference>
<gene>
    <name evidence="8" type="ORF">IPN75_06350</name>
</gene>
<feature type="transmembrane region" description="Helical" evidence="7">
    <location>
        <begin position="237"/>
        <end position="253"/>
    </location>
</feature>
<name>A0A9D7QKU8_9RHOO</name>
<evidence type="ECO:0000313" key="8">
    <source>
        <dbReference type="EMBL" id="MBK8890028.1"/>
    </source>
</evidence>
<proteinExistence type="inferred from homology"/>
<dbReference type="AlphaFoldDB" id="A0A9D7QKU8"/>
<dbReference type="GO" id="GO:0043190">
    <property type="term" value="C:ATP-binding cassette (ABC) transporter complex"/>
    <property type="evidence" value="ECO:0007669"/>
    <property type="project" value="InterPro"/>
</dbReference>
<keyword evidence="4 7" id="KW-1133">Transmembrane helix</keyword>
<feature type="transmembrane region" description="Helical" evidence="7">
    <location>
        <begin position="79"/>
        <end position="99"/>
    </location>
</feature>
<comment type="subcellular location">
    <subcellularLocation>
        <location evidence="6">Cell membrane</location>
        <topology evidence="6">Multi-pass membrane protein</topology>
    </subcellularLocation>
    <subcellularLocation>
        <location evidence="1">Membrane</location>
        <topology evidence="1">Multi-pass membrane protein</topology>
    </subcellularLocation>
</comment>
<comment type="caution">
    <text evidence="8">The sequence shown here is derived from an EMBL/GenBank/DDBJ whole genome shotgun (WGS) entry which is preliminary data.</text>
</comment>
<sequence>MWSDLFLLPFLTGLGLALVLPVLGCFLRLRDEWLAALAYAHVAAAGALLALVSSLAPALGGMAAAALAGVGKRLLARRLAGGAAFALLLLGGWAVAVLLAANQPLAERLGHSLFDGQLYFSGTAQLALVAPWVFFAGLALAILSRHLLLARVYPDYFSARHLRAWPVVFGFDLVAALTLALATMTMGVMGGFALVFVPAWIAFRRARSWRSGLVLAAMIGLVGYVAAFLLALGMDQPFGPVLALLLIAVGLIIA</sequence>
<evidence type="ECO:0000256" key="3">
    <source>
        <dbReference type="ARBA" id="ARBA00022692"/>
    </source>
</evidence>
<dbReference type="SUPFAM" id="SSF81345">
    <property type="entry name" value="ABC transporter involved in vitamin B12 uptake, BtuC"/>
    <property type="match status" value="1"/>
</dbReference>
<dbReference type="InterPro" id="IPR001626">
    <property type="entry name" value="ABC_TroCD"/>
</dbReference>
<feature type="transmembrane region" description="Helical" evidence="7">
    <location>
        <begin position="188"/>
        <end position="206"/>
    </location>
</feature>
<feature type="transmembrane region" description="Helical" evidence="7">
    <location>
        <begin position="34"/>
        <end position="67"/>
    </location>
</feature>
<evidence type="ECO:0000313" key="9">
    <source>
        <dbReference type="Proteomes" id="UP000808146"/>
    </source>
</evidence>
<dbReference type="InterPro" id="IPR037294">
    <property type="entry name" value="ABC_BtuC-like"/>
</dbReference>
<dbReference type="GO" id="GO:0055085">
    <property type="term" value="P:transmembrane transport"/>
    <property type="evidence" value="ECO:0007669"/>
    <property type="project" value="InterPro"/>
</dbReference>
<evidence type="ECO:0000256" key="7">
    <source>
        <dbReference type="SAM" id="Phobius"/>
    </source>
</evidence>
<keyword evidence="6" id="KW-0813">Transport</keyword>
<accession>A0A9D7QKU8</accession>
<dbReference type="PANTHER" id="PTHR30477">
    <property type="entry name" value="ABC-TRANSPORTER METAL-BINDING PROTEIN"/>
    <property type="match status" value="1"/>
</dbReference>
<evidence type="ECO:0000256" key="5">
    <source>
        <dbReference type="ARBA" id="ARBA00023136"/>
    </source>
</evidence>
<dbReference type="PANTHER" id="PTHR30477:SF19">
    <property type="entry name" value="METAL ABC TRANSPORTER PERMEASE"/>
    <property type="match status" value="1"/>
</dbReference>
<comment type="similarity">
    <text evidence="2 6">Belongs to the ABC-3 integral membrane protein family.</text>
</comment>
<evidence type="ECO:0000256" key="4">
    <source>
        <dbReference type="ARBA" id="ARBA00022989"/>
    </source>
</evidence>
<organism evidence="8 9">
    <name type="scientific">Candidatus Dechloromonas phosphorivorans</name>
    <dbReference type="NCBI Taxonomy" id="2899244"/>
    <lineage>
        <taxon>Bacteria</taxon>
        <taxon>Pseudomonadati</taxon>
        <taxon>Pseudomonadota</taxon>
        <taxon>Betaproteobacteria</taxon>
        <taxon>Rhodocyclales</taxon>
        <taxon>Azonexaceae</taxon>
        <taxon>Dechloromonas</taxon>
    </lineage>
</organism>
<feature type="transmembrane region" description="Helical" evidence="7">
    <location>
        <begin position="119"/>
        <end position="143"/>
    </location>
</feature>
<evidence type="ECO:0000256" key="1">
    <source>
        <dbReference type="ARBA" id="ARBA00004141"/>
    </source>
</evidence>